<feature type="domain" description="PD-(D/E)XK endonuclease-like" evidence="1">
    <location>
        <begin position="15"/>
        <end position="365"/>
    </location>
</feature>
<dbReference type="Pfam" id="PF12705">
    <property type="entry name" value="PDDEXK_1"/>
    <property type="match status" value="1"/>
</dbReference>
<dbReference type="InterPro" id="IPR038726">
    <property type="entry name" value="PDDEXK_AddAB-type"/>
</dbReference>
<organism evidence="2 3">
    <name type="scientific">Gordonia phage GTE8</name>
    <dbReference type="NCBI Taxonomy" id="1647475"/>
    <lineage>
        <taxon>Viruses</taxon>
        <taxon>Duplodnaviria</taxon>
        <taxon>Heunggongvirae</taxon>
        <taxon>Uroviricota</taxon>
        <taxon>Caudoviricetes</taxon>
        <taxon>Zierdtviridae</taxon>
        <taxon>Emilbogenvirinae</taxon>
        <taxon>Foxborovirus</taxon>
        <taxon>Foxborovirus GTE8</taxon>
    </lineage>
</organism>
<dbReference type="RefSeq" id="YP_009187117.1">
    <property type="nucleotide sequence ID" value="NC_028653.1"/>
</dbReference>
<sequence length="399" mass="46254">MTQIDLPLLRGSERKDFKRCPQRWWWAWRDGLESKKQKLPLWFGTGIHLAFEQWYIPGTERGRPLVETWREYCEGVRELIRVEFKKSGLPEDAETVVMDAEAVGVAMLENYLVEFGNDEDWEILSPESPFGIGIPRSTGIDPERPKDLTPVAKFHGTFDIVARYLPDGSIWLWDHKTARSIRTHHLPLDDQAGGYWAVADTVLRRRGVIHKNERINGIMYNFLMKAPPDPRPVNAQGQATNKPTKKHYLDALMEWESKQWAGPAEEWRTNEGPATLKLFEKLKVDELILEAEARELVVLGDVSNSQPSPRFKREPVFRTSKERRKQIQRIADEVAVMNEMREGRLPLYKTPTTDCTWDCDFYALCLADENGGDVEMLKEAAYRVRDPYAAHREERRGEF</sequence>
<dbReference type="KEGG" id="vg:26516013"/>
<keyword evidence="3" id="KW-1185">Reference proteome</keyword>
<evidence type="ECO:0000313" key="2">
    <source>
        <dbReference type="EMBL" id="AKJ72398.1"/>
    </source>
</evidence>
<accession>A0A0K0N6N3</accession>
<dbReference type="EMBL" id="KR053201">
    <property type="protein sequence ID" value="AKJ72398.1"/>
    <property type="molecule type" value="Genomic_DNA"/>
</dbReference>
<protein>
    <recommendedName>
        <fullName evidence="1">PD-(D/E)XK endonuclease-like domain-containing protein</fullName>
    </recommendedName>
</protein>
<gene>
    <name evidence="2" type="ORF">GTE8_55</name>
</gene>
<dbReference type="Proteomes" id="UP000204476">
    <property type="component" value="Genome"/>
</dbReference>
<reference evidence="2 3" key="1">
    <citation type="journal article" date="2015" name="PLoS ONE">
        <title>Lysis to Kill: Evaluation of the Lytic Abilities, and Genomics of Nine Bacteriophages Infective for Gordonia spp. and Their Potential Use in Activated Sludge Foam Biocontrol.</title>
        <authorList>
            <person name="Dyson Z.A."/>
            <person name="Tucci J."/>
            <person name="Seviour R.J."/>
            <person name="Petrovski S."/>
        </authorList>
    </citation>
    <scope>NUCLEOTIDE SEQUENCE [LARGE SCALE GENOMIC DNA]</scope>
</reference>
<dbReference type="OrthoDB" id="10680at10239"/>
<evidence type="ECO:0000259" key="1">
    <source>
        <dbReference type="Pfam" id="PF12705"/>
    </source>
</evidence>
<dbReference type="GeneID" id="26516013"/>
<evidence type="ECO:0000313" key="3">
    <source>
        <dbReference type="Proteomes" id="UP000204476"/>
    </source>
</evidence>
<proteinExistence type="predicted"/>
<name>A0A0K0N6N3_9CAUD</name>